<proteinExistence type="predicted"/>
<keyword evidence="1" id="KW-0175">Coiled coil</keyword>
<protein>
    <submittedName>
        <fullName evidence="2">Uncharacterized protein</fullName>
    </submittedName>
</protein>
<evidence type="ECO:0000313" key="3">
    <source>
        <dbReference type="Proteomes" id="UP000494040"/>
    </source>
</evidence>
<sequence>MQNDMLMMDICESNSGKVSAASHYALQIAFKSLKNRCDKLQYQMIDLLKENHRLKSEKGFLADKVDELERQKCELNHYILNHRDAIEEEYLSEKLQDPNGETGILKSKLNQVEGENYDENDKNRIDNLENNEDLDTITPEDDDDVSILTIEDVESTDGNDYIEGDIATILNRLKYEKFMLQQFQDSIATALREISFIFSAKMTERNSICNQKGANYNDLSFNSYHNSRNQADRCNNAENMVENEYSLNKSTLCPVCKNPIFSDVEEIRSDLLLDSFEIITCKCNF</sequence>
<name>A0A8I6SSC8_CIMLE</name>
<evidence type="ECO:0000313" key="2">
    <source>
        <dbReference type="EnsemblMetazoa" id="XP_024081333.1"/>
    </source>
</evidence>
<evidence type="ECO:0000256" key="1">
    <source>
        <dbReference type="SAM" id="Coils"/>
    </source>
</evidence>
<reference evidence="2" key="1">
    <citation type="submission" date="2022-01" db="UniProtKB">
        <authorList>
            <consortium name="EnsemblMetazoa"/>
        </authorList>
    </citation>
    <scope>IDENTIFICATION</scope>
</reference>
<feature type="coiled-coil region" evidence="1">
    <location>
        <begin position="30"/>
        <end position="71"/>
    </location>
</feature>
<dbReference type="Proteomes" id="UP000494040">
    <property type="component" value="Unassembled WGS sequence"/>
</dbReference>
<organism evidence="2 3">
    <name type="scientific">Cimex lectularius</name>
    <name type="common">Bed bug</name>
    <name type="synonym">Acanthia lectularia</name>
    <dbReference type="NCBI Taxonomy" id="79782"/>
    <lineage>
        <taxon>Eukaryota</taxon>
        <taxon>Metazoa</taxon>
        <taxon>Ecdysozoa</taxon>
        <taxon>Arthropoda</taxon>
        <taxon>Hexapoda</taxon>
        <taxon>Insecta</taxon>
        <taxon>Pterygota</taxon>
        <taxon>Neoptera</taxon>
        <taxon>Paraneoptera</taxon>
        <taxon>Hemiptera</taxon>
        <taxon>Heteroptera</taxon>
        <taxon>Panheteroptera</taxon>
        <taxon>Cimicomorpha</taxon>
        <taxon>Cimicidae</taxon>
        <taxon>Cimex</taxon>
    </lineage>
</organism>
<dbReference type="AlphaFoldDB" id="A0A8I6SSC8"/>
<accession>A0A8I6SSC8</accession>
<dbReference type="EnsemblMetazoa" id="XM_024225565.1">
    <property type="protein sequence ID" value="XP_024081333.1"/>
    <property type="gene ID" value="LOC106661490"/>
</dbReference>
<keyword evidence="3" id="KW-1185">Reference proteome</keyword>
<dbReference type="GeneID" id="106661490"/>
<dbReference type="RefSeq" id="XP_024081333.1">
    <property type="nucleotide sequence ID" value="XM_024225565.1"/>
</dbReference>